<feature type="transmembrane region" description="Helical" evidence="2">
    <location>
        <begin position="64"/>
        <end position="82"/>
    </location>
</feature>
<dbReference type="PANTHER" id="PTHR33608:SF14">
    <property type="entry name" value="POSSIBLE CONSERVED SECRETED PROTEIN"/>
    <property type="match status" value="1"/>
</dbReference>
<name>A0A7K1FN19_9ACTN</name>
<evidence type="ECO:0000256" key="1">
    <source>
        <dbReference type="SAM" id="MobiDB-lite"/>
    </source>
</evidence>
<feature type="region of interest" description="Disordered" evidence="1">
    <location>
        <begin position="1"/>
        <end position="32"/>
    </location>
</feature>
<dbReference type="RefSeq" id="WP_154768182.1">
    <property type="nucleotide sequence ID" value="NZ_WLYK01000002.1"/>
</dbReference>
<comment type="caution">
    <text evidence="4">The sequence shown here is derived from an EMBL/GenBank/DDBJ whole genome shotgun (WGS) entry which is preliminary data.</text>
</comment>
<evidence type="ECO:0000256" key="2">
    <source>
        <dbReference type="SAM" id="Phobius"/>
    </source>
</evidence>
<dbReference type="InterPro" id="IPR002881">
    <property type="entry name" value="DUF58"/>
</dbReference>
<keyword evidence="2" id="KW-0472">Membrane</keyword>
<proteinExistence type="predicted"/>
<dbReference type="PANTHER" id="PTHR33608">
    <property type="entry name" value="BLL2464 PROTEIN"/>
    <property type="match status" value="1"/>
</dbReference>
<accession>A0A7K1FN19</accession>
<evidence type="ECO:0000313" key="5">
    <source>
        <dbReference type="Proteomes" id="UP000460221"/>
    </source>
</evidence>
<dbReference type="EMBL" id="WLYK01000002">
    <property type="protein sequence ID" value="MTD14174.1"/>
    <property type="molecule type" value="Genomic_DNA"/>
</dbReference>
<organism evidence="4 5">
    <name type="scientific">Nakamurella alba</name>
    <dbReference type="NCBI Taxonomy" id="2665158"/>
    <lineage>
        <taxon>Bacteria</taxon>
        <taxon>Bacillati</taxon>
        <taxon>Actinomycetota</taxon>
        <taxon>Actinomycetes</taxon>
        <taxon>Nakamurellales</taxon>
        <taxon>Nakamurellaceae</taxon>
        <taxon>Nakamurella</taxon>
    </lineage>
</organism>
<evidence type="ECO:0000259" key="3">
    <source>
        <dbReference type="Pfam" id="PF01882"/>
    </source>
</evidence>
<dbReference type="AlphaFoldDB" id="A0A7K1FN19"/>
<dbReference type="Pfam" id="PF01882">
    <property type="entry name" value="DUF58"/>
    <property type="match status" value="1"/>
</dbReference>
<reference evidence="4 5" key="1">
    <citation type="submission" date="2019-11" db="EMBL/GenBank/DDBJ databases">
        <authorList>
            <person name="Jiang L.-Q."/>
        </authorList>
    </citation>
    <scope>NUCLEOTIDE SEQUENCE [LARGE SCALE GENOMIC DNA]</scope>
    <source>
        <strain evidence="4 5">YIM 132087</strain>
    </source>
</reference>
<feature type="transmembrane region" description="Helical" evidence="2">
    <location>
        <begin position="40"/>
        <end position="58"/>
    </location>
</feature>
<sequence length="494" mass="52263">MRSSTSLRAGARSLPADPAGAATVAGASDGGAPVRRPTRALLRAAVAAALLIGLAVSLGRADLAAIGAPLVFGLVLALSAGVPDRSVAPSGRARLIGTPPGGTAADIAVTVRGTAGAQFTTVAVPYPGGPGRPWAETLPGGDRTVVRSTVLPDWGPLTVVRPDVTVAGPDGLTVTPAVRAPELKITVPPRIAELDSLALAPISTGWAGEHASRRPGQGGELIDLREYAPGDRLRSIHWRAFARHQKLYVRRTQSDADADFVICVDTRVEVRPQQGPARVWQQRVSRRWGGRFDRWRDFWVGMVRVPSADPKSVEPAPRTSLDVTVHAAAAIAEAQCRVGDRVGVLDLASGKRGVRLGAGSRHLDRLRHELAAVDLQPWRPLTRVETWGLPSAAVVVVLSPLTDDAVVSAAADLQGRGHQVLVVDTLPVADLRAMALADARGAAEQAAELDLLLAEREVRLHRLRDRGLPLVQWQAGPAAVAAELQLLRRARSRR</sequence>
<gene>
    <name evidence="4" type="ORF">GIS00_09475</name>
</gene>
<keyword evidence="2" id="KW-0812">Transmembrane</keyword>
<dbReference type="Proteomes" id="UP000460221">
    <property type="component" value="Unassembled WGS sequence"/>
</dbReference>
<feature type="compositionally biased region" description="Low complexity" evidence="1">
    <location>
        <begin position="15"/>
        <end position="32"/>
    </location>
</feature>
<keyword evidence="5" id="KW-1185">Reference proteome</keyword>
<protein>
    <submittedName>
        <fullName evidence="4">DUF58 domain-containing protein</fullName>
    </submittedName>
</protein>
<evidence type="ECO:0000313" key="4">
    <source>
        <dbReference type="EMBL" id="MTD14174.1"/>
    </source>
</evidence>
<keyword evidence="2" id="KW-1133">Transmembrane helix</keyword>
<feature type="domain" description="DUF58" evidence="3">
    <location>
        <begin position="223"/>
        <end position="266"/>
    </location>
</feature>